<evidence type="ECO:0000256" key="1">
    <source>
        <dbReference type="ARBA" id="ARBA00022630"/>
    </source>
</evidence>
<dbReference type="InterPro" id="IPR044264">
    <property type="entry name" value="HemG"/>
</dbReference>
<dbReference type="Gene3D" id="3.40.50.360">
    <property type="match status" value="1"/>
</dbReference>
<evidence type="ECO:0000256" key="6">
    <source>
        <dbReference type="ARBA" id="ARBA00023244"/>
    </source>
</evidence>
<keyword evidence="4 7" id="KW-0560">Oxidoreductase</keyword>
<dbReference type="RefSeq" id="WP_202983826.1">
    <property type="nucleotide sequence ID" value="NZ_FMAQ01000001.1"/>
</dbReference>
<dbReference type="GO" id="GO:0070819">
    <property type="term" value="F:menaquinone-dependent protoporphyrinogen oxidase activity"/>
    <property type="evidence" value="ECO:0007669"/>
    <property type="project" value="UniProtKB-UniRule"/>
</dbReference>
<evidence type="ECO:0000256" key="7">
    <source>
        <dbReference type="HAMAP-Rule" id="MF_00853"/>
    </source>
</evidence>
<keyword evidence="3 7" id="KW-0547">Nucleotide-binding</keyword>
<dbReference type="NCBIfam" id="NF008316">
    <property type="entry name" value="PRK11104.1"/>
    <property type="match status" value="1"/>
</dbReference>
<dbReference type="PANTHER" id="PTHR38030">
    <property type="entry name" value="PROTOPORPHYRINOGEN IX DEHYDROGENASE [MENAQUINONE]"/>
    <property type="match status" value="1"/>
</dbReference>
<dbReference type="InterPro" id="IPR029039">
    <property type="entry name" value="Flavoprotein-like_sf"/>
</dbReference>
<dbReference type="AlphaFoldDB" id="A0A1C3YXY1"/>
<comment type="catalytic activity">
    <reaction evidence="7">
        <text>protoporphyrinogen IX + 3 a ubiquinone = protoporphyrin IX + 3 a ubiquinol</text>
        <dbReference type="Rhea" id="RHEA:63936"/>
        <dbReference type="Rhea" id="RHEA-COMP:9565"/>
        <dbReference type="Rhea" id="RHEA-COMP:9566"/>
        <dbReference type="ChEBI" id="CHEBI:16389"/>
        <dbReference type="ChEBI" id="CHEBI:17976"/>
        <dbReference type="ChEBI" id="CHEBI:57306"/>
        <dbReference type="ChEBI" id="CHEBI:57307"/>
    </reaction>
</comment>
<dbReference type="InterPro" id="IPR026816">
    <property type="entry name" value="Flavodoxin_dom"/>
</dbReference>
<evidence type="ECO:0000259" key="8">
    <source>
        <dbReference type="Pfam" id="PF12724"/>
    </source>
</evidence>
<comment type="catalytic activity">
    <reaction evidence="7">
        <text>protoporphyrinogen IX + 3 a quinone = protoporphyrin IX + 3 a quinol</text>
        <dbReference type="Rhea" id="RHEA:65032"/>
        <dbReference type="ChEBI" id="CHEBI:24646"/>
        <dbReference type="ChEBI" id="CHEBI:57306"/>
        <dbReference type="ChEBI" id="CHEBI:57307"/>
        <dbReference type="ChEBI" id="CHEBI:132124"/>
        <dbReference type="EC" id="1.3.5.3"/>
    </reaction>
</comment>
<organism evidence="9 10">
    <name type="scientific">Gilliamella bombicola</name>
    <dbReference type="NCBI Taxonomy" id="1798182"/>
    <lineage>
        <taxon>Bacteria</taxon>
        <taxon>Pseudomonadati</taxon>
        <taxon>Pseudomonadota</taxon>
        <taxon>Gammaproteobacteria</taxon>
        <taxon>Orbales</taxon>
        <taxon>Orbaceae</taxon>
        <taxon>Gilliamella</taxon>
    </lineage>
</organism>
<comment type="pathway">
    <text evidence="7">Porphyrin-containing compound metabolism; protoporphyrin-IX biosynthesis; protoporphyrin-IX from protoporphyrinogen-IX: step 1/1.</text>
</comment>
<reference evidence="10" key="1">
    <citation type="submission" date="2016-08" db="EMBL/GenBank/DDBJ databases">
        <authorList>
            <person name="Varghese N."/>
            <person name="Submissions Spin"/>
        </authorList>
    </citation>
    <scope>NUCLEOTIDE SEQUENCE [LARGE SCALE GENOMIC DNA]</scope>
    <source>
        <strain evidence="10">R-53248</strain>
    </source>
</reference>
<comment type="cofactor">
    <cofactor evidence="7">
        <name>FMN</name>
        <dbReference type="ChEBI" id="CHEBI:58210"/>
    </cofactor>
    <text evidence="7">Binds 1 FMN non-covalently per subunit.</text>
</comment>
<evidence type="ECO:0000313" key="10">
    <source>
        <dbReference type="Proteomes" id="UP000199670"/>
    </source>
</evidence>
<dbReference type="GO" id="GO:0010181">
    <property type="term" value="F:FMN binding"/>
    <property type="evidence" value="ECO:0007669"/>
    <property type="project" value="UniProtKB-UniRule"/>
</dbReference>
<protein>
    <recommendedName>
        <fullName evidence="7">Protoporphyrinogen IX dehydrogenase [quinone]</fullName>
        <ecNumber evidence="7">1.3.5.3</ecNumber>
    </recommendedName>
    <alternativeName>
        <fullName evidence="7">Protoporphyrinogen IX dehydrogenase [menaquinone]</fullName>
    </alternativeName>
    <alternativeName>
        <fullName evidence="7">Protoporphyrinogen IX dehydrogenase [ubiquinone]</fullName>
    </alternativeName>
    <alternativeName>
        <fullName evidence="7">Protoporphyrinogen oxidase</fullName>
        <shortName evidence="7">PPO</shortName>
    </alternativeName>
</protein>
<proteinExistence type="inferred from homology"/>
<dbReference type="GO" id="GO:0004729">
    <property type="term" value="F:oxygen-dependent protoporphyrinogen oxidase activity"/>
    <property type="evidence" value="ECO:0007669"/>
    <property type="project" value="InterPro"/>
</dbReference>
<keyword evidence="6 7" id="KW-0627">Porphyrin biosynthesis</keyword>
<dbReference type="GO" id="GO:0005886">
    <property type="term" value="C:plasma membrane"/>
    <property type="evidence" value="ECO:0007669"/>
    <property type="project" value="UniProtKB-SubCell"/>
</dbReference>
<dbReference type="Proteomes" id="UP000199670">
    <property type="component" value="Unassembled WGS sequence"/>
</dbReference>
<accession>A0A1C3YXY1</accession>
<dbReference type="STRING" id="1798182.GA0061081_101165"/>
<evidence type="ECO:0000256" key="4">
    <source>
        <dbReference type="ARBA" id="ARBA00023002"/>
    </source>
</evidence>
<dbReference type="GO" id="GO:0006782">
    <property type="term" value="P:protoporphyrinogen IX biosynthetic process"/>
    <property type="evidence" value="ECO:0007669"/>
    <property type="project" value="UniProtKB-UniRule"/>
</dbReference>
<comment type="catalytic activity">
    <reaction evidence="7">
        <text>protoporphyrinogen IX + 3 a menaquinone = protoporphyrin IX + 3 a menaquinol</text>
        <dbReference type="Rhea" id="RHEA:27409"/>
        <dbReference type="Rhea" id="RHEA-COMP:9537"/>
        <dbReference type="Rhea" id="RHEA-COMP:9539"/>
        <dbReference type="ChEBI" id="CHEBI:16374"/>
        <dbReference type="ChEBI" id="CHEBI:18151"/>
        <dbReference type="ChEBI" id="CHEBI:57306"/>
        <dbReference type="ChEBI" id="CHEBI:57307"/>
        <dbReference type="EC" id="1.3.5.3"/>
    </reaction>
</comment>
<evidence type="ECO:0000313" key="9">
    <source>
        <dbReference type="EMBL" id="SCB74935.1"/>
    </source>
</evidence>
<dbReference type="HAMAP" id="MF_00853">
    <property type="entry name" value="HemG"/>
    <property type="match status" value="1"/>
</dbReference>
<comment type="subcellular location">
    <subcellularLocation>
        <location evidence="7">Cell membrane</location>
        <topology evidence="7">Peripheral membrane protein</topology>
    </subcellularLocation>
</comment>
<keyword evidence="10" id="KW-1185">Reference proteome</keyword>
<dbReference type="PANTHER" id="PTHR38030:SF2">
    <property type="entry name" value="PROTOPORPHYRINOGEN IX DEHYDROGENASE [QUINONE]"/>
    <property type="match status" value="1"/>
</dbReference>
<dbReference type="Pfam" id="PF12724">
    <property type="entry name" value="Flavodoxin_5"/>
    <property type="match status" value="1"/>
</dbReference>
<evidence type="ECO:0000256" key="3">
    <source>
        <dbReference type="ARBA" id="ARBA00022741"/>
    </source>
</evidence>
<dbReference type="UniPathway" id="UPA00251">
    <property type="reaction ID" value="UER00324"/>
</dbReference>
<keyword evidence="5" id="KW-0472">Membrane</keyword>
<evidence type="ECO:0000256" key="5">
    <source>
        <dbReference type="ARBA" id="ARBA00023136"/>
    </source>
</evidence>
<dbReference type="EC" id="1.3.5.3" evidence="7"/>
<feature type="domain" description="Flavodoxin" evidence="8">
    <location>
        <begin position="8"/>
        <end position="155"/>
    </location>
</feature>
<dbReference type="EMBL" id="FMAQ01000001">
    <property type="protein sequence ID" value="SCB74935.1"/>
    <property type="molecule type" value="Genomic_DNA"/>
</dbReference>
<comment type="similarity">
    <text evidence="7">Belongs to the HemG family.</text>
</comment>
<keyword evidence="2 7" id="KW-0288">FMN</keyword>
<keyword evidence="7" id="KW-1003">Cell membrane</keyword>
<keyword evidence="1 7" id="KW-0285">Flavoprotein</keyword>
<dbReference type="SUPFAM" id="SSF52218">
    <property type="entry name" value="Flavoproteins"/>
    <property type="match status" value="1"/>
</dbReference>
<gene>
    <name evidence="7" type="primary">hemG</name>
    <name evidence="9" type="ORF">GA0061081_101165</name>
</gene>
<comment type="function">
    <text evidence="7">Catalyzes the 6-electron oxidation of protoporphyrinogen IX to form protoporphyrin IX; under anaerobic conditions uses menaquinone as an electron acceptor, under aerobic conditions uses ubiquinone as an electron acceptor.</text>
</comment>
<evidence type="ECO:0000256" key="2">
    <source>
        <dbReference type="ARBA" id="ARBA00022643"/>
    </source>
</evidence>
<dbReference type="InterPro" id="IPR052200">
    <property type="entry name" value="Protoporphyrinogen_IX_DH"/>
</dbReference>
<sequence length="177" mass="20772">MNSVMKVLLLYTTHENQTFKIMQRIKTQLNGKCDCDVIELLPDTKIDLTQYQAALLGCSIRYGFYSKVMKAFIDKHYQQLNNMKSGFFGVNLVARKPNKNTPETNLYTKKFLAKIAWKPTFTAVFAGALYYPQYNWFDRNMIRFIMWLGKGDTDVTKPMIEYTDWAKVDEFADQFYT</sequence>
<name>A0A1C3YXY1_9GAMM</name>